<keyword evidence="2" id="KW-1185">Reference proteome</keyword>
<accession>A0A251MSG6</accession>
<dbReference type="AlphaFoldDB" id="A0A251MSG6"/>
<dbReference type="Proteomes" id="UP000006882">
    <property type="component" value="Chromosome G8"/>
</dbReference>
<dbReference type="EMBL" id="CM007658">
    <property type="protein sequence ID" value="ONH90151.1"/>
    <property type="molecule type" value="Genomic_DNA"/>
</dbReference>
<reference evidence="1 2" key="1">
    <citation type="journal article" date="2013" name="Nat. Genet.">
        <title>The high-quality draft genome of peach (Prunus persica) identifies unique patterns of genetic diversity, domestication and genome evolution.</title>
        <authorList>
            <consortium name="International Peach Genome Initiative"/>
            <person name="Verde I."/>
            <person name="Abbott A.G."/>
            <person name="Scalabrin S."/>
            <person name="Jung S."/>
            <person name="Shu S."/>
            <person name="Marroni F."/>
            <person name="Zhebentyayeva T."/>
            <person name="Dettori M.T."/>
            <person name="Grimwood J."/>
            <person name="Cattonaro F."/>
            <person name="Zuccolo A."/>
            <person name="Rossini L."/>
            <person name="Jenkins J."/>
            <person name="Vendramin E."/>
            <person name="Meisel L.A."/>
            <person name="Decroocq V."/>
            <person name="Sosinski B."/>
            <person name="Prochnik S."/>
            <person name="Mitros T."/>
            <person name="Policriti A."/>
            <person name="Cipriani G."/>
            <person name="Dondini L."/>
            <person name="Ficklin S."/>
            <person name="Goodstein D.M."/>
            <person name="Xuan P."/>
            <person name="Del Fabbro C."/>
            <person name="Aramini V."/>
            <person name="Copetti D."/>
            <person name="Gonzalez S."/>
            <person name="Horner D.S."/>
            <person name="Falchi R."/>
            <person name="Lucas S."/>
            <person name="Mica E."/>
            <person name="Maldonado J."/>
            <person name="Lazzari B."/>
            <person name="Bielenberg D."/>
            <person name="Pirona R."/>
            <person name="Miculan M."/>
            <person name="Barakat A."/>
            <person name="Testolin R."/>
            <person name="Stella A."/>
            <person name="Tartarini S."/>
            <person name="Tonutti P."/>
            <person name="Arus P."/>
            <person name="Orellana A."/>
            <person name="Wells C."/>
            <person name="Main D."/>
            <person name="Vizzotto G."/>
            <person name="Silva H."/>
            <person name="Salamini F."/>
            <person name="Schmutz J."/>
            <person name="Morgante M."/>
            <person name="Rokhsar D.S."/>
        </authorList>
    </citation>
    <scope>NUCLEOTIDE SEQUENCE [LARGE SCALE GENOMIC DNA]</scope>
    <source>
        <strain evidence="2">cv. Nemared</strain>
    </source>
</reference>
<proteinExistence type="predicted"/>
<protein>
    <submittedName>
        <fullName evidence="1">Uncharacterized protein</fullName>
    </submittedName>
</protein>
<sequence length="73" mass="8489">MPPPPNPRLTNKKPYPHLWARAWNHGSPDWHNHRQTHEHRHGESHLSRSSLAPLFVVNYRVPKLCGLCGSVQR</sequence>
<gene>
    <name evidence="1" type="ORF">PRUPE_8G037500</name>
</gene>
<evidence type="ECO:0000313" key="1">
    <source>
        <dbReference type="EMBL" id="ONH90151.1"/>
    </source>
</evidence>
<evidence type="ECO:0000313" key="2">
    <source>
        <dbReference type="Proteomes" id="UP000006882"/>
    </source>
</evidence>
<name>A0A251MSG6_PRUPE</name>
<organism evidence="1 2">
    <name type="scientific">Prunus persica</name>
    <name type="common">Peach</name>
    <name type="synonym">Amygdalus persica</name>
    <dbReference type="NCBI Taxonomy" id="3760"/>
    <lineage>
        <taxon>Eukaryota</taxon>
        <taxon>Viridiplantae</taxon>
        <taxon>Streptophyta</taxon>
        <taxon>Embryophyta</taxon>
        <taxon>Tracheophyta</taxon>
        <taxon>Spermatophyta</taxon>
        <taxon>Magnoliopsida</taxon>
        <taxon>eudicotyledons</taxon>
        <taxon>Gunneridae</taxon>
        <taxon>Pentapetalae</taxon>
        <taxon>rosids</taxon>
        <taxon>fabids</taxon>
        <taxon>Rosales</taxon>
        <taxon>Rosaceae</taxon>
        <taxon>Amygdaloideae</taxon>
        <taxon>Amygdaleae</taxon>
        <taxon>Prunus</taxon>
    </lineage>
</organism>
<dbReference type="Gramene" id="ONH90151">
    <property type="protein sequence ID" value="ONH90151"/>
    <property type="gene ID" value="PRUPE_8G037500"/>
</dbReference>